<dbReference type="InterPro" id="IPR021517">
    <property type="entry name" value="DUF3180"/>
</dbReference>
<keyword evidence="2" id="KW-0812">Transmembrane</keyword>
<gene>
    <name evidence="3" type="ORF">BALAC2494_00623</name>
</gene>
<proteinExistence type="predicted"/>
<feature type="transmembrane region" description="Helical" evidence="2">
    <location>
        <begin position="130"/>
        <end position="150"/>
    </location>
</feature>
<keyword evidence="2" id="KW-0472">Membrane</keyword>
<feature type="transmembrane region" description="Helical" evidence="2">
    <location>
        <begin position="46"/>
        <end position="69"/>
    </location>
</feature>
<protein>
    <submittedName>
        <fullName evidence="3">Hypothetical membrane associated protein</fullName>
    </submittedName>
</protein>
<evidence type="ECO:0000256" key="2">
    <source>
        <dbReference type="SAM" id="Phobius"/>
    </source>
</evidence>
<dbReference type="EMBL" id="CP002915">
    <property type="protein sequence ID" value="AEK29960.1"/>
    <property type="molecule type" value="Genomic_DNA"/>
</dbReference>
<name>A0A806FWU2_BIFAN</name>
<sequence>MGHGRRPMKARRTPWWWYVIAMLVGLLAGMGISHLEETRGLGLAGIPYLASAVMVVVGFIVLYLAWQVHKYTTTDPKKRAQLKPMDSERCVNTLIVSKALAIAGALLAGWYGGQIVMLYDRFEAPFFRHIVIECIIAVIASVIDMVLGIISEGLCQLPPNMGPEHPKVVRKRREERLARFTNRASGLPMQAAGHHAGNNGADESDKWEKPCN</sequence>
<evidence type="ECO:0000313" key="3">
    <source>
        <dbReference type="EMBL" id="AEK29960.1"/>
    </source>
</evidence>
<keyword evidence="2" id="KW-1133">Transmembrane helix</keyword>
<reference evidence="3 4" key="1">
    <citation type="journal article" date="2011" name="J. Bacteriol.">
        <title>Genome Sequence of the Probiotic Strain Bifidobacterium animalis subsp. lactis CNCM I-2494.</title>
        <authorList>
            <person name="Chervaux C."/>
            <person name="Grimaldi C."/>
            <person name="Bolotin A."/>
            <person name="Quinquis B."/>
            <person name="Legrain-Raspaud S."/>
            <person name="van Hylckama Vlieg J.E."/>
            <person name="Denariaz G."/>
            <person name="Smokvina T."/>
        </authorList>
    </citation>
    <scope>NUCLEOTIDE SEQUENCE [LARGE SCALE GENOMIC DNA]</scope>
    <source>
        <strain evidence="3 4">CNCM I-2494</strain>
    </source>
</reference>
<feature type="compositionally biased region" description="Low complexity" evidence="1">
    <location>
        <begin position="191"/>
        <end position="201"/>
    </location>
</feature>
<organism evidence="3 4">
    <name type="scientific">Bifidobacterium animalis subsp. lactis CNCM I-2494</name>
    <dbReference type="NCBI Taxonomy" id="1042403"/>
    <lineage>
        <taxon>Bacteria</taxon>
        <taxon>Bacillati</taxon>
        <taxon>Actinomycetota</taxon>
        <taxon>Actinomycetes</taxon>
        <taxon>Bifidobacteriales</taxon>
        <taxon>Bifidobacteriaceae</taxon>
        <taxon>Bifidobacterium</taxon>
    </lineage>
</organism>
<dbReference type="AlphaFoldDB" id="A0A806FWU2"/>
<feature type="region of interest" description="Disordered" evidence="1">
    <location>
        <begin position="185"/>
        <end position="212"/>
    </location>
</feature>
<evidence type="ECO:0000313" key="4">
    <source>
        <dbReference type="Proteomes" id="UP000008394"/>
    </source>
</evidence>
<feature type="compositionally biased region" description="Basic and acidic residues" evidence="1">
    <location>
        <begin position="203"/>
        <end position="212"/>
    </location>
</feature>
<dbReference type="KEGG" id="bnm:BALAC2494_00623"/>
<feature type="transmembrane region" description="Helical" evidence="2">
    <location>
        <begin position="15"/>
        <end position="34"/>
    </location>
</feature>
<evidence type="ECO:0000256" key="1">
    <source>
        <dbReference type="SAM" id="MobiDB-lite"/>
    </source>
</evidence>
<accession>A0A806FWU2</accession>
<dbReference type="Pfam" id="PF11377">
    <property type="entry name" value="DUF3180"/>
    <property type="match status" value="1"/>
</dbReference>
<feature type="transmembrane region" description="Helical" evidence="2">
    <location>
        <begin position="90"/>
        <end position="110"/>
    </location>
</feature>
<dbReference type="Proteomes" id="UP000008394">
    <property type="component" value="Chromosome"/>
</dbReference>